<dbReference type="PANTHER" id="PTHR43381">
    <property type="entry name" value="TRANSLATION INITIATION FACTOR IF-2-RELATED"/>
    <property type="match status" value="1"/>
</dbReference>
<dbReference type="InterPro" id="IPR036925">
    <property type="entry name" value="TIF_IF2_dom3_sf"/>
</dbReference>
<dbReference type="GO" id="GO:0005737">
    <property type="term" value="C:cytoplasm"/>
    <property type="evidence" value="ECO:0007669"/>
    <property type="project" value="TreeGrafter"/>
</dbReference>
<feature type="domain" description="Elongation factor G-like" evidence="7">
    <location>
        <begin position="48"/>
        <end position="127"/>
    </location>
</feature>
<dbReference type="InterPro" id="IPR044145">
    <property type="entry name" value="IF2_II"/>
</dbReference>
<dbReference type="Gene3D" id="3.40.50.10050">
    <property type="entry name" value="Translation initiation factor IF- 2, domain 3"/>
    <property type="match status" value="1"/>
</dbReference>
<dbReference type="CDD" id="cd03702">
    <property type="entry name" value="IF2_mtIF2_II"/>
    <property type="match status" value="1"/>
</dbReference>
<keyword evidence="2 8" id="KW-0396">Initiation factor</keyword>
<evidence type="ECO:0000313" key="8">
    <source>
        <dbReference type="EMBL" id="KKW32309.1"/>
    </source>
</evidence>
<evidence type="ECO:0000256" key="2">
    <source>
        <dbReference type="ARBA" id="ARBA00022540"/>
    </source>
</evidence>
<evidence type="ECO:0000259" key="6">
    <source>
        <dbReference type="Pfam" id="PF11987"/>
    </source>
</evidence>
<evidence type="ECO:0000256" key="1">
    <source>
        <dbReference type="ARBA" id="ARBA00007733"/>
    </source>
</evidence>
<proteinExistence type="inferred from homology"/>
<protein>
    <submittedName>
        <fullName evidence="8">Translation initiation factor IF-2</fullName>
    </submittedName>
</protein>
<dbReference type="InterPro" id="IPR053905">
    <property type="entry name" value="EF-G-like_DII"/>
</dbReference>
<accession>A0A0G2AIA6</accession>
<dbReference type="Gene3D" id="2.40.30.10">
    <property type="entry name" value="Translation factors"/>
    <property type="match status" value="2"/>
</dbReference>
<evidence type="ECO:0000256" key="4">
    <source>
        <dbReference type="ARBA" id="ARBA00022917"/>
    </source>
</evidence>
<reference evidence="8 9" key="1">
    <citation type="journal article" date="2015" name="Nature">
        <title>rRNA introns, odd ribosomes, and small enigmatic genomes across a large radiation of phyla.</title>
        <authorList>
            <person name="Brown C.T."/>
            <person name="Hug L.A."/>
            <person name="Thomas B.C."/>
            <person name="Sharon I."/>
            <person name="Castelle C.J."/>
            <person name="Singh A."/>
            <person name="Wilkins M.J."/>
            <person name="Williams K.H."/>
            <person name="Banfield J.F."/>
        </authorList>
    </citation>
    <scope>NUCLEOTIDE SEQUENCE [LARGE SCALE GENOMIC DNA]</scope>
</reference>
<dbReference type="Pfam" id="PF22042">
    <property type="entry name" value="EF-G_D2"/>
    <property type="match status" value="1"/>
</dbReference>
<dbReference type="InterPro" id="IPR009000">
    <property type="entry name" value="Transl_B-barrel_sf"/>
</dbReference>
<comment type="similarity">
    <text evidence="1">Belongs to the TRAFAC class translation factor GTPase superfamily. Classic translation factor GTPase family. IF-2 subfamily.</text>
</comment>
<dbReference type="PANTHER" id="PTHR43381:SF5">
    <property type="entry name" value="TR-TYPE G DOMAIN-CONTAINING PROTEIN"/>
    <property type="match status" value="1"/>
</dbReference>
<dbReference type="SUPFAM" id="SSF50447">
    <property type="entry name" value="Translation proteins"/>
    <property type="match status" value="2"/>
</dbReference>
<evidence type="ECO:0000313" key="9">
    <source>
        <dbReference type="Proteomes" id="UP000034711"/>
    </source>
</evidence>
<dbReference type="InterPro" id="IPR015760">
    <property type="entry name" value="TIF_IF2"/>
</dbReference>
<comment type="caution">
    <text evidence="8">The sequence shown here is derived from an EMBL/GenBank/DDBJ whole genome shotgun (WGS) entry which is preliminary data.</text>
</comment>
<dbReference type="Pfam" id="PF11987">
    <property type="entry name" value="IF-2"/>
    <property type="match status" value="1"/>
</dbReference>
<dbReference type="FunFam" id="2.40.30.10:FF:000054">
    <property type="entry name" value="Translation initiation factor IF-2"/>
    <property type="match status" value="1"/>
</dbReference>
<organism evidence="8 9">
    <name type="scientific">Candidatus Uhrbacteria bacterium GW2011_GWA2_53_10</name>
    <dbReference type="NCBI Taxonomy" id="1618980"/>
    <lineage>
        <taxon>Bacteria</taxon>
        <taxon>Candidatus Uhriibacteriota</taxon>
    </lineage>
</organism>
<keyword evidence="3" id="KW-0547">Nucleotide-binding</keyword>
<dbReference type="FunFam" id="3.40.50.10050:FF:000001">
    <property type="entry name" value="Translation initiation factor IF-2"/>
    <property type="match status" value="1"/>
</dbReference>
<sequence length="377" mass="40829">MPEDWGGKIPLVPISAKEKIGIDQLLDVLLLVSDMEQERMVANPNRTAVGTVIESHMDPGTGAVATVLVQSGTLHVGDVLGIGDTFYGRVRAMQDWKGDNTKEASPSTPVQIIGWKMGPTVGDVLEVVKDEKTLKKVKMTGKTNRATEEVAGLAHQKPPEGEEDKKKMLPVIIRTDALGSLEAILGMLDTIKHEDVGVQVVGKGLGNITDSDVANAEAGGAKIFGFNVNVVSMAQQLARDKAVDVRTYKIIYRLFDDVLAELRKMLPSETVLTELGTCEVLATFRKVDGGMIVGCKGREGKIVPKAKLRVSRAGQYVGEGEVLALQIGRSEAKEVRGGQEFGLQYKGRTKLEVGDILEAYSEERVVRDLVIEGVTRR</sequence>
<feature type="domain" description="Translation initiation factor IF- 2" evidence="6">
    <location>
        <begin position="162"/>
        <end position="258"/>
    </location>
</feature>
<dbReference type="GO" id="GO:0003743">
    <property type="term" value="F:translation initiation factor activity"/>
    <property type="evidence" value="ECO:0007669"/>
    <property type="project" value="UniProtKB-KW"/>
</dbReference>
<name>A0A0G2AIA6_9BACT</name>
<dbReference type="GO" id="GO:0005525">
    <property type="term" value="F:GTP binding"/>
    <property type="evidence" value="ECO:0007669"/>
    <property type="project" value="UniProtKB-KW"/>
</dbReference>
<gene>
    <name evidence="8" type="ORF">UY77_C0028G0007</name>
</gene>
<dbReference type="PATRIC" id="fig|1618980.3.peg.449"/>
<evidence type="ECO:0000256" key="5">
    <source>
        <dbReference type="ARBA" id="ARBA00023134"/>
    </source>
</evidence>
<keyword evidence="5" id="KW-0342">GTP-binding</keyword>
<dbReference type="Proteomes" id="UP000034711">
    <property type="component" value="Unassembled WGS sequence"/>
</dbReference>
<keyword evidence="4" id="KW-0648">Protein biosynthesis</keyword>
<dbReference type="AlphaFoldDB" id="A0A0G2AIA6"/>
<dbReference type="EMBL" id="LCRI01000028">
    <property type="protein sequence ID" value="KKW32309.1"/>
    <property type="molecule type" value="Genomic_DNA"/>
</dbReference>
<evidence type="ECO:0000256" key="3">
    <source>
        <dbReference type="ARBA" id="ARBA00022741"/>
    </source>
</evidence>
<dbReference type="SUPFAM" id="SSF52156">
    <property type="entry name" value="Initiation factor IF2/eIF5b, domain 3"/>
    <property type="match status" value="1"/>
</dbReference>
<dbReference type="InterPro" id="IPR023115">
    <property type="entry name" value="TIF_IF2_dom3"/>
</dbReference>
<evidence type="ECO:0000259" key="7">
    <source>
        <dbReference type="Pfam" id="PF22042"/>
    </source>
</evidence>